<proteinExistence type="predicted"/>
<dbReference type="RefSeq" id="WP_377506878.1">
    <property type="nucleotide sequence ID" value="NZ_JBHSQS010000003.1"/>
</dbReference>
<comment type="caution">
    <text evidence="3">The sequence shown here is derived from an EMBL/GenBank/DDBJ whole genome shotgun (WGS) entry which is preliminary data.</text>
</comment>
<evidence type="ECO:0008006" key="5">
    <source>
        <dbReference type="Google" id="ProtNLM"/>
    </source>
</evidence>
<evidence type="ECO:0000313" key="4">
    <source>
        <dbReference type="Proteomes" id="UP001596226"/>
    </source>
</evidence>
<feature type="region of interest" description="Disordered" evidence="1">
    <location>
        <begin position="20"/>
        <end position="96"/>
    </location>
</feature>
<feature type="compositionally biased region" description="Pro residues" evidence="1">
    <location>
        <begin position="84"/>
        <end position="93"/>
    </location>
</feature>
<feature type="signal peptide" evidence="2">
    <location>
        <begin position="1"/>
        <end position="20"/>
    </location>
</feature>
<reference evidence="4" key="1">
    <citation type="journal article" date="2019" name="Int. J. Syst. Evol. Microbiol.">
        <title>The Global Catalogue of Microorganisms (GCM) 10K type strain sequencing project: providing services to taxonomists for standard genome sequencing and annotation.</title>
        <authorList>
            <consortium name="The Broad Institute Genomics Platform"/>
            <consortium name="The Broad Institute Genome Sequencing Center for Infectious Disease"/>
            <person name="Wu L."/>
            <person name="Ma J."/>
        </authorList>
    </citation>
    <scope>NUCLEOTIDE SEQUENCE [LARGE SCALE GENOMIC DNA]</scope>
    <source>
        <strain evidence="4">CGMCC 4.7144</strain>
    </source>
</reference>
<keyword evidence="2" id="KW-0732">Signal</keyword>
<evidence type="ECO:0000313" key="3">
    <source>
        <dbReference type="EMBL" id="MFC5923000.1"/>
    </source>
</evidence>
<accession>A0ABW1H030</accession>
<gene>
    <name evidence="3" type="ORF">ACFQGL_06545</name>
</gene>
<organism evidence="3 4">
    <name type="scientific">Micromonospora vulcania</name>
    <dbReference type="NCBI Taxonomy" id="1441873"/>
    <lineage>
        <taxon>Bacteria</taxon>
        <taxon>Bacillati</taxon>
        <taxon>Actinomycetota</taxon>
        <taxon>Actinomycetes</taxon>
        <taxon>Micromonosporales</taxon>
        <taxon>Micromonosporaceae</taxon>
        <taxon>Micromonospora</taxon>
    </lineage>
</organism>
<dbReference type="PROSITE" id="PS51257">
    <property type="entry name" value="PROKAR_LIPOPROTEIN"/>
    <property type="match status" value="1"/>
</dbReference>
<name>A0ABW1H030_9ACTN</name>
<dbReference type="Proteomes" id="UP001596226">
    <property type="component" value="Unassembled WGS sequence"/>
</dbReference>
<dbReference type="EMBL" id="JBHSQS010000003">
    <property type="protein sequence ID" value="MFC5923000.1"/>
    <property type="molecule type" value="Genomic_DNA"/>
</dbReference>
<feature type="chain" id="PRO_5046164326" description="Secreted protein" evidence="2">
    <location>
        <begin position="21"/>
        <end position="196"/>
    </location>
</feature>
<keyword evidence="4" id="KW-1185">Reference proteome</keyword>
<feature type="compositionally biased region" description="Pro residues" evidence="1">
    <location>
        <begin position="62"/>
        <end position="74"/>
    </location>
</feature>
<feature type="compositionally biased region" description="Low complexity" evidence="1">
    <location>
        <begin position="30"/>
        <end position="61"/>
    </location>
</feature>
<sequence>MGMRRVAWTMAAVVTTVALSSGCGGDADRTAASSLPTASGSSSASTATPTATLPSATSAPTPSGPPPAGQPAPPETGQGTDPVTNPPVRPVPNGPAAVVTADASCAVPTLSAAVKDSLNGEEPGQTVAKVAVLGCRNGYARVVVTTAGNGVLADPQLFLRRVTGAWQFVGRADAGLDCGDTGLPPAIATACSALTT</sequence>
<protein>
    <recommendedName>
        <fullName evidence="5">Secreted protein</fullName>
    </recommendedName>
</protein>
<evidence type="ECO:0000256" key="2">
    <source>
        <dbReference type="SAM" id="SignalP"/>
    </source>
</evidence>
<evidence type="ECO:0000256" key="1">
    <source>
        <dbReference type="SAM" id="MobiDB-lite"/>
    </source>
</evidence>